<sequence>MATNFRALPPLAHSSDLNYNSLPPFKPKFFVKRLEDRPQNPIIETLGLNRELSSSKQPKPNNTKTTKTLPNELLVLSERIVQRGVDDDVWSQACHQDRNESHIYSWDSLGSVTSPTIPKSPFLTEQPAYICAAARYHTRPRIYDAQEVLKHLDAEHLLKNLKSTLVGCSSSLHSWDAQVERFVLAGTGKGNPIVILDGMDEVVSESFIARFTNIGTLLRRLESLVLTLRRSSPRSDPTVHAFAHALSCVLVYIRNQLSSLSQSFEARAQTRLSKWWLSFAEYEDYLVALAALCQRDILSIPSLYGEIPHSAPKLLSLIYDHLYMSVEQRARNSLRAILAYILTVTSGPHFRHLGEMVGLGGGGDFLRHDAGFTKRRDSDGLDFDDDDPEGDDVSAYDDGEGNTTTNIVPAFFPPELTDSFARARKSIRILRDAGPQDSLLVEPIRPTKLGWIWTKDDVERVAEGTEPQAPTVVESTADVPVDSEPLDPEAAPNVERTYRTELSRFQVYDLEPGSHLRGHGTLQEATTKTDSVSKFLDSFPEDLPSITPTLPHLTSLVLSPLLEQALSLSKATLQIFTTPSTTLNFRSHLILLRSYLLLTSHAFKLRLSTALFADSDEHAVRPDDVVAREGAVGAARSREPSATSTQSSSAPWAVGLGYGLTERETWPPGGSDLSFYLRTVIVDSLGDVRQSEEDRYADDGVPIGSEELWGDAEWRLGFAIRDLPVGSGRAKWLDPTSIERVVINTLFEYAIALDFLYMEYKPPRPLRCLITPDVLSKYQRVFTFLLRLVRVEHVMRLLFRLTRKAKEPVFQTLTASNKLLLHFRSIGQSFVTYLSSHVYDTAIGGNIDAFLARLSAAERSPDHSAAHMFSDVFSLAEHHSKVMDDVLSACLLRSSQRTTGDMLRACLETMLEFGVLIGELETKRIEEYEAAPRLEDMFDKFRKQMVVLVKALKKLADKESGASHLSGGMGSVHNHERLPRAPGGTEALHHLLIRIDYSDWWRNIGERREPID</sequence>
<evidence type="ECO:0000256" key="1">
    <source>
        <dbReference type="ARBA" id="ARBA00010337"/>
    </source>
</evidence>
<gene>
    <name evidence="8" type="ORF">BD410DRAFT_828378</name>
</gene>
<dbReference type="GO" id="GO:0043015">
    <property type="term" value="F:gamma-tubulin binding"/>
    <property type="evidence" value="ECO:0007669"/>
    <property type="project" value="InterPro"/>
</dbReference>
<dbReference type="InterPro" id="IPR007259">
    <property type="entry name" value="GCP"/>
</dbReference>
<organism evidence="8 9">
    <name type="scientific">Rickenella mellea</name>
    <dbReference type="NCBI Taxonomy" id="50990"/>
    <lineage>
        <taxon>Eukaryota</taxon>
        <taxon>Fungi</taxon>
        <taxon>Dikarya</taxon>
        <taxon>Basidiomycota</taxon>
        <taxon>Agaricomycotina</taxon>
        <taxon>Agaricomycetes</taxon>
        <taxon>Hymenochaetales</taxon>
        <taxon>Rickenellaceae</taxon>
        <taxon>Rickenella</taxon>
    </lineage>
</organism>
<feature type="region of interest" description="Disordered" evidence="6">
    <location>
        <begin position="46"/>
        <end position="66"/>
    </location>
</feature>
<comment type="subcellular location">
    <subcellularLocation>
        <location evidence="5">Cytoplasm</location>
        <location evidence="5">Cytoskeleton</location>
        <location evidence="5">Microtubule organizing center</location>
    </subcellularLocation>
</comment>
<name>A0A4Y7Q5N1_9AGAM</name>
<dbReference type="Pfam" id="PF04130">
    <property type="entry name" value="GCP_C_terminal"/>
    <property type="match status" value="1"/>
</dbReference>
<protein>
    <recommendedName>
        <fullName evidence="5">Spindle pole body component</fullName>
    </recommendedName>
</protein>
<dbReference type="InterPro" id="IPR040457">
    <property type="entry name" value="GCP_C"/>
</dbReference>
<dbReference type="GO" id="GO:0005816">
    <property type="term" value="C:spindle pole body"/>
    <property type="evidence" value="ECO:0007669"/>
    <property type="project" value="UniProtKB-ARBA"/>
</dbReference>
<dbReference type="Proteomes" id="UP000294933">
    <property type="component" value="Unassembled WGS sequence"/>
</dbReference>
<feature type="compositionally biased region" description="Acidic residues" evidence="6">
    <location>
        <begin position="380"/>
        <end position="400"/>
    </location>
</feature>
<evidence type="ECO:0000313" key="8">
    <source>
        <dbReference type="EMBL" id="TDL22621.1"/>
    </source>
</evidence>
<dbReference type="GO" id="GO:0005874">
    <property type="term" value="C:microtubule"/>
    <property type="evidence" value="ECO:0007669"/>
    <property type="project" value="UniProtKB-KW"/>
</dbReference>
<dbReference type="PANTHER" id="PTHR19302">
    <property type="entry name" value="GAMMA TUBULIN COMPLEX PROTEIN"/>
    <property type="match status" value="1"/>
</dbReference>
<evidence type="ECO:0000256" key="3">
    <source>
        <dbReference type="ARBA" id="ARBA00022701"/>
    </source>
</evidence>
<keyword evidence="2 5" id="KW-0963">Cytoplasm</keyword>
<evidence type="ECO:0000256" key="2">
    <source>
        <dbReference type="ARBA" id="ARBA00022490"/>
    </source>
</evidence>
<dbReference type="GO" id="GO:0051321">
    <property type="term" value="P:meiotic cell cycle"/>
    <property type="evidence" value="ECO:0007669"/>
    <property type="project" value="TreeGrafter"/>
</dbReference>
<evidence type="ECO:0000256" key="4">
    <source>
        <dbReference type="ARBA" id="ARBA00023212"/>
    </source>
</evidence>
<dbReference type="GO" id="GO:0000278">
    <property type="term" value="P:mitotic cell cycle"/>
    <property type="evidence" value="ECO:0007669"/>
    <property type="project" value="TreeGrafter"/>
</dbReference>
<keyword evidence="3 5" id="KW-0493">Microtubule</keyword>
<dbReference type="AlphaFoldDB" id="A0A4Y7Q5N1"/>
<dbReference type="EMBL" id="ML170174">
    <property type="protein sequence ID" value="TDL22621.1"/>
    <property type="molecule type" value="Genomic_DNA"/>
</dbReference>
<accession>A0A4Y7Q5N1</accession>
<dbReference type="GO" id="GO:0007020">
    <property type="term" value="P:microtubule nucleation"/>
    <property type="evidence" value="ECO:0007669"/>
    <property type="project" value="InterPro"/>
</dbReference>
<dbReference type="VEuPathDB" id="FungiDB:BD410DRAFT_828378"/>
<dbReference type="PANTHER" id="PTHR19302:SF70">
    <property type="entry name" value="GAMMA-TUBULIN COMPLEX COMPONENT 6"/>
    <property type="match status" value="1"/>
</dbReference>
<proteinExistence type="inferred from homology"/>
<dbReference type="OrthoDB" id="775571at2759"/>
<dbReference type="GO" id="GO:0051225">
    <property type="term" value="P:spindle assembly"/>
    <property type="evidence" value="ECO:0007669"/>
    <property type="project" value="TreeGrafter"/>
</dbReference>
<evidence type="ECO:0000259" key="7">
    <source>
        <dbReference type="Pfam" id="PF04130"/>
    </source>
</evidence>
<evidence type="ECO:0000313" key="9">
    <source>
        <dbReference type="Proteomes" id="UP000294933"/>
    </source>
</evidence>
<evidence type="ECO:0000256" key="6">
    <source>
        <dbReference type="SAM" id="MobiDB-lite"/>
    </source>
</evidence>
<keyword evidence="4 5" id="KW-0206">Cytoskeleton</keyword>
<keyword evidence="9" id="KW-1185">Reference proteome</keyword>
<reference evidence="8 9" key="1">
    <citation type="submission" date="2018-06" db="EMBL/GenBank/DDBJ databases">
        <title>A transcriptomic atlas of mushroom development highlights an independent origin of complex multicellularity.</title>
        <authorList>
            <consortium name="DOE Joint Genome Institute"/>
            <person name="Krizsan K."/>
            <person name="Almasi E."/>
            <person name="Merenyi Z."/>
            <person name="Sahu N."/>
            <person name="Viragh M."/>
            <person name="Koszo T."/>
            <person name="Mondo S."/>
            <person name="Kiss B."/>
            <person name="Balint B."/>
            <person name="Kues U."/>
            <person name="Barry K."/>
            <person name="Hegedus J.C."/>
            <person name="Henrissat B."/>
            <person name="Johnson J."/>
            <person name="Lipzen A."/>
            <person name="Ohm R."/>
            <person name="Nagy I."/>
            <person name="Pangilinan J."/>
            <person name="Yan J."/>
            <person name="Xiong Y."/>
            <person name="Grigoriev I.V."/>
            <person name="Hibbett D.S."/>
            <person name="Nagy L.G."/>
        </authorList>
    </citation>
    <scope>NUCLEOTIDE SEQUENCE [LARGE SCALE GENOMIC DNA]</scope>
    <source>
        <strain evidence="8 9">SZMC22713</strain>
    </source>
</reference>
<dbReference type="STRING" id="50990.A0A4Y7Q5N1"/>
<evidence type="ECO:0000256" key="5">
    <source>
        <dbReference type="RuleBase" id="RU363050"/>
    </source>
</evidence>
<dbReference type="GO" id="GO:0031122">
    <property type="term" value="P:cytoplasmic microtubule organization"/>
    <property type="evidence" value="ECO:0007669"/>
    <property type="project" value="TreeGrafter"/>
</dbReference>
<comment type="similarity">
    <text evidence="1 5">Belongs to the TUBGCP family.</text>
</comment>
<dbReference type="Gene3D" id="1.20.120.1900">
    <property type="entry name" value="Gamma-tubulin complex, C-terminal domain"/>
    <property type="match status" value="1"/>
</dbReference>
<dbReference type="GO" id="GO:0000930">
    <property type="term" value="C:gamma-tubulin complex"/>
    <property type="evidence" value="ECO:0007669"/>
    <property type="project" value="TreeGrafter"/>
</dbReference>
<dbReference type="InterPro" id="IPR042241">
    <property type="entry name" value="GCP_C_sf"/>
</dbReference>
<feature type="domain" description="Gamma tubulin complex component C-terminal" evidence="7">
    <location>
        <begin position="586"/>
        <end position="1001"/>
    </location>
</feature>
<feature type="region of interest" description="Disordered" evidence="6">
    <location>
        <begin position="377"/>
        <end position="409"/>
    </location>
</feature>
<dbReference type="GO" id="GO:0000922">
    <property type="term" value="C:spindle pole"/>
    <property type="evidence" value="ECO:0007669"/>
    <property type="project" value="InterPro"/>
</dbReference>
<dbReference type="GO" id="GO:0051011">
    <property type="term" value="F:microtubule minus-end binding"/>
    <property type="evidence" value="ECO:0007669"/>
    <property type="project" value="TreeGrafter"/>
</dbReference>